<geneLocation type="plasmid" evidence="2 3">
    <name>pPAES01</name>
</geneLocation>
<dbReference type="KEGG" id="paa:Paes_2388"/>
<feature type="domain" description="bAvd-like" evidence="1">
    <location>
        <begin position="20"/>
        <end position="118"/>
    </location>
</feature>
<evidence type="ECO:0000313" key="2">
    <source>
        <dbReference type="EMBL" id="ACF47378.1"/>
    </source>
</evidence>
<name>B4S9Q1_PROA2</name>
<dbReference type="InterPro" id="IPR036583">
    <property type="entry name" value="23S_rRNA_IVS_sf"/>
</dbReference>
<keyword evidence="2" id="KW-0614">Plasmid</keyword>
<dbReference type="Gene3D" id="1.20.1440.60">
    <property type="entry name" value="23S rRNA-intervening sequence"/>
    <property type="match status" value="1"/>
</dbReference>
<dbReference type="HOGENOM" id="CLU_144676_0_0_10"/>
<reference evidence="2" key="1">
    <citation type="submission" date="2008-06" db="EMBL/GenBank/DDBJ databases">
        <title>Complete sequence of plasmid of Prosthecochloris aestuarii DSM 271.</title>
        <authorList>
            <consortium name="US DOE Joint Genome Institute"/>
            <person name="Lucas S."/>
            <person name="Copeland A."/>
            <person name="Lapidus A."/>
            <person name="Glavina del Rio T."/>
            <person name="Dalin E."/>
            <person name="Tice H."/>
            <person name="Bruce D."/>
            <person name="Goodwin L."/>
            <person name="Pitluck S."/>
            <person name="Schmutz J."/>
            <person name="Larimer F."/>
            <person name="Land M."/>
            <person name="Hauser L."/>
            <person name="Kyrpides N."/>
            <person name="Anderson I."/>
            <person name="Liu Z."/>
            <person name="Li T."/>
            <person name="Zhao F."/>
            <person name="Overmann J."/>
            <person name="Bryant D.A."/>
            <person name="Richardson P."/>
        </authorList>
    </citation>
    <scope>NUCLEOTIDE SEQUENCE [LARGE SCALE GENOMIC DNA]</scope>
    <source>
        <strain evidence="2">DSM 271</strain>
        <plasmid evidence="2">pPAES01</plasmid>
    </source>
</reference>
<dbReference type="EMBL" id="CP001109">
    <property type="protein sequence ID" value="ACF47378.1"/>
    <property type="molecule type" value="Genomic_DNA"/>
</dbReference>
<dbReference type="Proteomes" id="UP000002725">
    <property type="component" value="Plasmid pPAES01"/>
</dbReference>
<dbReference type="Pfam" id="PF22296">
    <property type="entry name" value="bAvd"/>
    <property type="match status" value="1"/>
</dbReference>
<dbReference type="RefSeq" id="WP_012509583.1">
    <property type="nucleotide sequence ID" value="NC_011061.1"/>
</dbReference>
<accession>B4S9Q1</accession>
<dbReference type="NCBIfam" id="NF033474">
    <property type="entry name" value="DivGenRetAVD"/>
    <property type="match status" value="1"/>
</dbReference>
<dbReference type="SUPFAM" id="SSF158446">
    <property type="entry name" value="IVS-encoded protein-like"/>
    <property type="match status" value="1"/>
</dbReference>
<dbReference type="CDD" id="cd16376">
    <property type="entry name" value="Avd_like"/>
    <property type="match status" value="1"/>
</dbReference>
<organism evidence="2 3">
    <name type="scientific">Prosthecochloris aestuarii (strain DSM 271 / SK 413)</name>
    <dbReference type="NCBI Taxonomy" id="290512"/>
    <lineage>
        <taxon>Bacteria</taxon>
        <taxon>Pseudomonadati</taxon>
        <taxon>Chlorobiota</taxon>
        <taxon>Chlorobiia</taxon>
        <taxon>Chlorobiales</taxon>
        <taxon>Chlorobiaceae</taxon>
        <taxon>Prosthecochloris</taxon>
    </lineage>
</organism>
<gene>
    <name evidence="2" type="ordered locus">Paes_2388</name>
</gene>
<sequence length="120" mass="14793">MMMGYQRIDNNRDLPVFVKWLDFLEWLLPVTERFPKRVRFTFSDRINQLALDVVEDLIEARYTKEKQAHLRRANLRLEKLRVLLRLSQRMHFLDYKRFEYAMKYINEVGKMLGGWLRQQQ</sequence>
<dbReference type="InterPro" id="IPR055360">
    <property type="entry name" value="bAvd"/>
</dbReference>
<protein>
    <recommendedName>
        <fullName evidence="1">bAvd-like domain-containing protein</fullName>
    </recommendedName>
</protein>
<evidence type="ECO:0000259" key="1">
    <source>
        <dbReference type="Pfam" id="PF22296"/>
    </source>
</evidence>
<evidence type="ECO:0000313" key="3">
    <source>
        <dbReference type="Proteomes" id="UP000002725"/>
    </source>
</evidence>
<dbReference type="AlphaFoldDB" id="B4S9Q1"/>
<keyword evidence="3" id="KW-1185">Reference proteome</keyword>
<proteinExistence type="predicted"/>